<dbReference type="PANTHER" id="PTHR33284">
    <property type="entry name" value="RIBOSOMAL PROTEIN L25/GLN-TRNA SYNTHETASE, ANTI-CODON-BINDING DOMAIN-CONTAINING PROTEIN"/>
    <property type="match status" value="1"/>
</dbReference>
<dbReference type="OrthoDB" id="6752799at2759"/>
<dbReference type="EMBL" id="CP056068">
    <property type="protein sequence ID" value="UKJ90085.2"/>
    <property type="molecule type" value="Genomic_DNA"/>
</dbReference>
<evidence type="ECO:0000313" key="1">
    <source>
        <dbReference type="EMBL" id="UKJ90085.2"/>
    </source>
</evidence>
<reference evidence="1" key="1">
    <citation type="submission" date="2022-07" db="EMBL/GenBank/DDBJ databases">
        <title>Evaluation of T. orientalis genome assembly methods using nanopore sequencing and analysis of variation between genomes.</title>
        <authorList>
            <person name="Yam J."/>
            <person name="Micallef M.L."/>
            <person name="Liu M."/>
            <person name="Djordjevic S.P."/>
            <person name="Bogema D.R."/>
            <person name="Jenkins C."/>
        </authorList>
    </citation>
    <scope>NUCLEOTIDE SEQUENCE</scope>
    <source>
        <strain evidence="1">Fish Creek</strain>
    </source>
</reference>
<dbReference type="GO" id="GO:0003735">
    <property type="term" value="F:structural constituent of ribosome"/>
    <property type="evidence" value="ECO:0007669"/>
    <property type="project" value="InterPro"/>
</dbReference>
<dbReference type="PANTHER" id="PTHR33284:SF1">
    <property type="entry name" value="RIBOSOMAL PROTEIN L25_GLN-TRNA SYNTHETASE, ANTI-CODON-BINDING DOMAIN-CONTAINING PROTEIN"/>
    <property type="match status" value="1"/>
</dbReference>
<dbReference type="SUPFAM" id="SSF50715">
    <property type="entry name" value="Ribosomal protein L25-like"/>
    <property type="match status" value="1"/>
</dbReference>
<organism evidence="1 2">
    <name type="scientific">Theileria orientalis</name>
    <dbReference type="NCBI Taxonomy" id="68886"/>
    <lineage>
        <taxon>Eukaryota</taxon>
        <taxon>Sar</taxon>
        <taxon>Alveolata</taxon>
        <taxon>Apicomplexa</taxon>
        <taxon>Aconoidasida</taxon>
        <taxon>Piroplasmida</taxon>
        <taxon>Theileriidae</taxon>
        <taxon>Theileria</taxon>
    </lineage>
</organism>
<dbReference type="GO" id="GO:0006412">
    <property type="term" value="P:translation"/>
    <property type="evidence" value="ECO:0007669"/>
    <property type="project" value="InterPro"/>
</dbReference>
<gene>
    <name evidence="1" type="ORF">MACJ_001013</name>
</gene>
<dbReference type="GO" id="GO:0008097">
    <property type="term" value="F:5S rRNA binding"/>
    <property type="evidence" value="ECO:0007669"/>
    <property type="project" value="TreeGrafter"/>
</dbReference>
<evidence type="ECO:0000313" key="2">
    <source>
        <dbReference type="Proteomes" id="UP000244803"/>
    </source>
</evidence>
<sequence>MYYKRILKQNHWNILKNELVNLFSQNSRDTSVTLDVLEWPPFVQKEHLLDKGLVPALITSFGPLCKICIKNSLVHPLAFDEQFGHLSYLFTGRLYNLNYKGTIEKCVISNVQSDPLEKSIYFIRFKRHIEGQISEVDIPCTLVGLMASPAYLKGYHVELMMPTIKCEVAGSYVPPPFQIDVSRLDYEHPFRSIYLKDIEHLLPTDESVLFHRDYDLSSQEVVCTYLPGTLPEQPLPPDYIDPNFLNKKGNRIHLTHKGFWPKQ</sequence>
<dbReference type="InterPro" id="IPR011035">
    <property type="entry name" value="Ribosomal_bL25/Gln-tRNA_synth"/>
</dbReference>
<proteinExistence type="predicted"/>
<protein>
    <recommendedName>
        <fullName evidence="3">Ribosomal protein L25</fullName>
    </recommendedName>
</protein>
<name>A0A976M7P8_THEOR</name>
<dbReference type="InterPro" id="IPR020930">
    <property type="entry name" value="Ribosomal_uL5_bac-type"/>
</dbReference>
<dbReference type="AlphaFoldDB" id="A0A976M7P8"/>
<evidence type="ECO:0008006" key="3">
    <source>
        <dbReference type="Google" id="ProtNLM"/>
    </source>
</evidence>
<dbReference type="GO" id="GO:0022625">
    <property type="term" value="C:cytosolic large ribosomal subunit"/>
    <property type="evidence" value="ECO:0007669"/>
    <property type="project" value="TreeGrafter"/>
</dbReference>
<dbReference type="Proteomes" id="UP000244803">
    <property type="component" value="Chromosome 2"/>
</dbReference>
<accession>A0A976M7P8</accession>